<dbReference type="GeneID" id="3372935"/>
<dbReference type="Proteomes" id="UP000006726">
    <property type="component" value="Chromosome 4"/>
</dbReference>
<dbReference type="OrthoDB" id="2423701at2759"/>
<evidence type="ECO:0000256" key="1">
    <source>
        <dbReference type="ARBA" id="ARBA00022737"/>
    </source>
</evidence>
<evidence type="ECO:0000313" key="3">
    <source>
        <dbReference type="EMBL" id="EAK87919.1"/>
    </source>
</evidence>
<dbReference type="RefSeq" id="XP_625948.1">
    <property type="nucleotide sequence ID" value="XM_625948.1"/>
</dbReference>
<dbReference type="InterPro" id="IPR011990">
    <property type="entry name" value="TPR-like_helical_dom_sf"/>
</dbReference>
<dbReference type="OMA" id="CEKKADH"/>
<sequence>GEKKENKKMNPNIEDTVCKLMSELGNGNLSGIQSTLKGIDPGIVKYSLGKFTEQGKIEFGKGKYIDAINSFTQAISGYKIDLKDEDKIELSKLLSNRSQCYLKLGQEDNYSKAFQDAKECILLNPNWSKGWYRAGKALYYLNIFDKAVIVFKAALKRENESNNENSIKEIENLIKICEKKADHNNALKRVTVDYSRFEEALRELELEELAENAKNNSQEELPNSQNIINLPSNFSSMLSGNEEFASSIGNHENLQLELSPDLSQEEIENLKLSLGGTIPLDSNTENQNKKKRAKSKYGDKLIFEPSMKFIKSDPKDSESDNIKGISRLLQISSEIQWFKRIIENFVDQYYLYADNWINLLNKLNAENVVFIGTGSFILPVNYYRKFGMSSNIIAITQAKSSSSIIHRLYSNISLSNNVKFANFNLYHSEFLKDFESSQKISSDELSSESNENKSLKIIHGNVQHLKSEFWNIFNPNSIIIDPSIFEPGILGYGLIPNLKSIPININRSNIVGNEQKMNISVTPSLIKVYIQFSDINIPSLNLENQSISEINMSRLNEGLWSPYWEAFKVNNAYSHIKYISKPILLGYLPLEEMLNKNKMNYFTLNSISSENFTISRIECKDENDADKQTYNGTIDYLLEPNTQINSILLSFKAIKELNDEEILLIDSSRDINQIGMESIIPPAINWIGGNITNDNLNNAVKIKFDFQIEETRIVINPNAESLSLLKKEQLIKYKLPNKFSTSLPRSVIEYLWDTKSIEMLSNALINNYKSSIIHNTAGKIFEGLITSTSPGAILPMILLFISSKMNKSTQNNLYSNWKKSDFHFTCIENLPNVQDLYMKIIKDNLHILLSDVVENEIKKLYNHDMSLNDNLEANQSKYWKPMSEVSEDCRGLENLNKEKEYQEKMKYYQWISNNSSAKHILNKKLSERLTFFNCDVRQILPKTANIGPNTSNIQYYFVEEKVRLFTGLNFDHDGLSEGIIPLWGTAFSNGLVRKYNNNKVPNIPVPNRISFYGFVARIGPNLCDEHNIDISFWDTYRFEGNSQWIPIKNNNKYNISEMSKIFHILTLDLNSEEFLKLSDWKKEINSKIIKQGRVNSVVVFFDLWIDDGNVLTTSPLFVDNTERINSFNYLEENTPTTTSSSNSVNSAINELTENTIPMESIQNDLNKKICYHKTTFWKPVLHMIPQKMFEIQDSIEFEFRVEDNFTKLKFKINAINSNNGENTPSTITSDDAENSPSILPPLGDISYLQLRERYNSIVKEISPTIYSNNSVISVQAFNASLSIALNPSHYQGEHAILEDDIPYDIDSLNWLCQSFLL</sequence>
<dbReference type="GO" id="GO:0051879">
    <property type="term" value="F:Hsp90 protein binding"/>
    <property type="evidence" value="ECO:0007669"/>
    <property type="project" value="TreeGrafter"/>
</dbReference>
<dbReference type="PANTHER" id="PTHR22904:SF523">
    <property type="entry name" value="STRESS-INDUCED-PHOSPHOPROTEIN 1"/>
    <property type="match status" value="1"/>
</dbReference>
<dbReference type="EMBL" id="AAEE01000008">
    <property type="protein sequence ID" value="EAK87919.1"/>
    <property type="molecule type" value="Genomic_DNA"/>
</dbReference>
<reference evidence="3 4" key="1">
    <citation type="journal article" date="2004" name="Science">
        <title>Complete genome sequence of the apicomplexan, Cryptosporidium parvum.</title>
        <authorList>
            <person name="Abrahamsen M.S."/>
            <person name="Templeton T.J."/>
            <person name="Enomoto S."/>
            <person name="Abrahante J.E."/>
            <person name="Zhu G."/>
            <person name="Lancto C.A."/>
            <person name="Deng M."/>
            <person name="Liu C."/>
            <person name="Widmer G."/>
            <person name="Tzipori S."/>
            <person name="Buck G.A."/>
            <person name="Xu P."/>
            <person name="Bankier A.T."/>
            <person name="Dear P.H."/>
            <person name="Konfortov B.A."/>
            <person name="Spriggs H.F."/>
            <person name="Iyer L."/>
            <person name="Anantharaman V."/>
            <person name="Aravind L."/>
            <person name="Kapur V."/>
        </authorList>
    </citation>
    <scope>NUCLEOTIDE SEQUENCE [LARGE SCALE GENOMIC DNA]</scope>
    <source>
        <strain evidence="4">Iowa II</strain>
    </source>
</reference>
<keyword evidence="1" id="KW-0677">Repeat</keyword>
<dbReference type="PANTHER" id="PTHR22904">
    <property type="entry name" value="TPR REPEAT CONTAINING PROTEIN"/>
    <property type="match status" value="1"/>
</dbReference>
<keyword evidence="2" id="KW-0802">TPR repeat</keyword>
<protein>
    <submittedName>
        <fullName evidence="3">Putative 2 TPR domains at N-terminus</fullName>
    </submittedName>
</protein>
<dbReference type="InterPro" id="IPR019734">
    <property type="entry name" value="TPR_rpt"/>
</dbReference>
<organism evidence="3 4">
    <name type="scientific">Cryptosporidium parvum (strain Iowa II)</name>
    <dbReference type="NCBI Taxonomy" id="353152"/>
    <lineage>
        <taxon>Eukaryota</taxon>
        <taxon>Sar</taxon>
        <taxon>Alveolata</taxon>
        <taxon>Apicomplexa</taxon>
        <taxon>Conoidasida</taxon>
        <taxon>Coccidia</taxon>
        <taxon>Eucoccidiorida</taxon>
        <taxon>Eimeriorina</taxon>
        <taxon>Cryptosporidiidae</taxon>
        <taxon>Cryptosporidium</taxon>
    </lineage>
</organism>
<feature type="non-terminal residue" evidence="3">
    <location>
        <position position="1"/>
    </location>
</feature>
<gene>
    <name evidence="3" type="ORF">cgd4_3720</name>
</gene>
<keyword evidence="4" id="KW-1185">Reference proteome</keyword>
<dbReference type="SMART" id="SM00028">
    <property type="entry name" value="TPR"/>
    <property type="match status" value="2"/>
</dbReference>
<dbReference type="InParanoid" id="Q5CQQ4"/>
<proteinExistence type="predicted"/>
<evidence type="ECO:0000256" key="2">
    <source>
        <dbReference type="ARBA" id="ARBA00022803"/>
    </source>
</evidence>
<evidence type="ECO:0000313" key="4">
    <source>
        <dbReference type="Proteomes" id="UP000006726"/>
    </source>
</evidence>
<name>Q5CQQ4_CRYPI</name>
<dbReference type="SUPFAM" id="SSF48452">
    <property type="entry name" value="TPR-like"/>
    <property type="match status" value="1"/>
</dbReference>
<comment type="caution">
    <text evidence="3">The sequence shown here is derived from an EMBL/GenBank/DDBJ whole genome shotgun (WGS) entry which is preliminary data.</text>
</comment>
<dbReference type="KEGG" id="cpv:cgd4_3720"/>
<dbReference type="Gene3D" id="2.70.160.11">
    <property type="entry name" value="Hnrnp arginine n-methyltransferase1"/>
    <property type="match status" value="1"/>
</dbReference>
<accession>Q5CQQ4</accession>
<dbReference type="Gene3D" id="1.25.40.10">
    <property type="entry name" value="Tetratricopeptide repeat domain"/>
    <property type="match status" value="1"/>
</dbReference>
<dbReference type="STRING" id="353152.Q5CQQ4"/>